<keyword evidence="1" id="KW-1003">Cell membrane</keyword>
<keyword evidence="1" id="KW-0997">Cell inner membrane</keyword>
<evidence type="ECO:0000313" key="4">
    <source>
        <dbReference type="Proteomes" id="UP001212189"/>
    </source>
</evidence>
<evidence type="ECO:0000256" key="2">
    <source>
        <dbReference type="NCBIfam" id="TIGR00210"/>
    </source>
</evidence>
<feature type="transmembrane region" description="Helical" evidence="1">
    <location>
        <begin position="41"/>
        <end position="58"/>
    </location>
</feature>
<dbReference type="RefSeq" id="WP_269818550.1">
    <property type="nucleotide sequence ID" value="NZ_CP114976.1"/>
</dbReference>
<feature type="transmembrane region" description="Helical" evidence="1">
    <location>
        <begin position="221"/>
        <end position="239"/>
    </location>
</feature>
<dbReference type="Proteomes" id="UP001212189">
    <property type="component" value="Chromosome"/>
</dbReference>
<feature type="transmembrane region" description="Helical" evidence="1">
    <location>
        <begin position="251"/>
        <end position="270"/>
    </location>
</feature>
<feature type="transmembrane region" description="Helical" evidence="1">
    <location>
        <begin position="378"/>
        <end position="407"/>
    </location>
</feature>
<feature type="transmembrane region" description="Helical" evidence="1">
    <location>
        <begin position="12"/>
        <end position="29"/>
    </location>
</feature>
<dbReference type="GO" id="GO:0005886">
    <property type="term" value="C:plasma membrane"/>
    <property type="evidence" value="ECO:0007669"/>
    <property type="project" value="UniProtKB-SubCell"/>
</dbReference>
<reference evidence="3 4" key="1">
    <citation type="submission" date="2022-12" db="EMBL/GenBank/DDBJ databases">
        <title>Coexistence and Characterization of a Novel Tigecycline Resistance gene tet(X) variant and blaNDM-1 in a Pseudomonas caeni Isolate of Chicken Origin.</title>
        <authorList>
            <person name="Lu X."/>
            <person name="Zhang L."/>
            <person name="Li R."/>
            <person name="Wang Z."/>
        </authorList>
    </citation>
    <scope>NUCLEOTIDE SEQUENCE [LARGE SCALE GENOMIC DNA]</scope>
    <source>
        <strain evidence="3 4">CE14</strain>
    </source>
</reference>
<feature type="transmembrane region" description="Helical" evidence="1">
    <location>
        <begin position="99"/>
        <end position="126"/>
    </location>
</feature>
<dbReference type="Pfam" id="PF03616">
    <property type="entry name" value="Glt_symporter"/>
    <property type="match status" value="1"/>
</dbReference>
<organism evidence="3 4">
    <name type="scientific">Denitrificimonas caeni</name>
    <dbReference type="NCBI Taxonomy" id="521720"/>
    <lineage>
        <taxon>Bacteria</taxon>
        <taxon>Pseudomonadati</taxon>
        <taxon>Pseudomonadota</taxon>
        <taxon>Gammaproteobacteria</taxon>
        <taxon>Pseudomonadales</taxon>
        <taxon>Pseudomonadaceae</taxon>
        <taxon>Denitrificimonas</taxon>
    </lineage>
</organism>
<keyword evidence="1" id="KW-0813">Transport</keyword>
<feature type="transmembrane region" description="Helical" evidence="1">
    <location>
        <begin position="157"/>
        <end position="180"/>
    </location>
</feature>
<dbReference type="GO" id="GO:0015501">
    <property type="term" value="F:glutamate:sodium symporter activity"/>
    <property type="evidence" value="ECO:0007669"/>
    <property type="project" value="UniProtKB-UniRule"/>
</dbReference>
<protein>
    <recommendedName>
        <fullName evidence="1 2">Sodium/glutamate symporter</fullName>
    </recommendedName>
</protein>
<feature type="transmembrane region" description="Helical" evidence="1">
    <location>
        <begin position="341"/>
        <end position="358"/>
    </location>
</feature>
<keyword evidence="1" id="KW-0739">Sodium transport</keyword>
<keyword evidence="1" id="KW-0915">Sodium</keyword>
<gene>
    <name evidence="1 3" type="primary">gltS</name>
    <name evidence="3" type="ORF">O6P33_01815</name>
</gene>
<comment type="similarity">
    <text evidence="1">Belongs to the glutamate:Na(+) symporter (ESS) (TC 2.A.27) family.</text>
</comment>
<dbReference type="GO" id="GO:0015813">
    <property type="term" value="P:L-glutamate transmembrane transport"/>
    <property type="evidence" value="ECO:0007669"/>
    <property type="project" value="UniProtKB-UniRule"/>
</dbReference>
<dbReference type="KEGG" id="dce:O6P33_01815"/>
<accession>A0AAE9VQI5</accession>
<evidence type="ECO:0000256" key="1">
    <source>
        <dbReference type="HAMAP-Rule" id="MF_02062"/>
    </source>
</evidence>
<feature type="transmembrane region" description="Helical" evidence="1">
    <location>
        <begin position="314"/>
        <end position="334"/>
    </location>
</feature>
<keyword evidence="1" id="KW-0472">Membrane</keyword>
<dbReference type="HAMAP" id="MF_02062">
    <property type="entry name" value="GltS"/>
    <property type="match status" value="1"/>
</dbReference>
<comment type="subcellular location">
    <subcellularLocation>
        <location evidence="1">Cell inner membrane</location>
        <topology evidence="1">Multi-pass membrane protein</topology>
    </subcellularLocation>
</comment>
<name>A0AAE9VQI5_9GAMM</name>
<sequence>MSEGSVVVLNSYYTLIAATVVLLVGRTLVKRVRVLSNFNIPEPVVGGLIAAVLVLGLHQVNGFSIQIEKGLQDGFMLMFFASIGLSADFKRLKAGGLPLILFTAVVTGFIVAQNVVGISLATLLGLKPLTGLITGSITLVGGHGTAAGWGQIFETDFGIQGAVALGMACATFGLVCGGLIGGPVARRLMKQVKVPTEVVGSGPQVAFEQPQHNRLITADTAIETLALFALSLASAFYLSSFMAEHFSESNFVIPTFVWALASGVVVRNVLTSVFKVTIFDRCVDVFGNVSLSLFLAMALLSLELWMIKDLAVPLIIILSVQALLLVFFAIFIVFRVMGKDYDAAVLAGGFCGFGMGATPTAVANMQAVTDRFGPSHKAFLIVPMVGAFFVDILNATILSAITSLPFWN</sequence>
<dbReference type="PANTHER" id="PTHR36178:SF1">
    <property type="entry name" value="SODIUM_GLUTAMATE SYMPORTER"/>
    <property type="match status" value="1"/>
</dbReference>
<keyword evidence="1" id="KW-0406">Ion transport</keyword>
<dbReference type="PANTHER" id="PTHR36178">
    <property type="entry name" value="SLR0625 PROTEIN"/>
    <property type="match status" value="1"/>
</dbReference>
<feature type="transmembrane region" description="Helical" evidence="1">
    <location>
        <begin position="282"/>
        <end position="302"/>
    </location>
</feature>
<keyword evidence="4" id="KW-1185">Reference proteome</keyword>
<evidence type="ECO:0000313" key="3">
    <source>
        <dbReference type="EMBL" id="WBE25608.1"/>
    </source>
</evidence>
<feature type="transmembrane region" description="Helical" evidence="1">
    <location>
        <begin position="70"/>
        <end position="87"/>
    </location>
</feature>
<keyword evidence="1" id="KW-0029">Amino-acid transport</keyword>
<dbReference type="InterPro" id="IPR004445">
    <property type="entry name" value="GltS"/>
</dbReference>
<dbReference type="EMBL" id="CP114976">
    <property type="protein sequence ID" value="WBE25608.1"/>
    <property type="molecule type" value="Genomic_DNA"/>
</dbReference>
<comment type="function">
    <text evidence="1">Catalyzes the sodium-dependent transport of glutamate.</text>
</comment>
<dbReference type="NCBIfam" id="TIGR00210">
    <property type="entry name" value="gltS"/>
    <property type="match status" value="1"/>
</dbReference>
<keyword evidence="1" id="KW-0812">Transmembrane</keyword>
<proteinExistence type="inferred from homology"/>
<dbReference type="AlphaFoldDB" id="A0AAE9VQI5"/>
<keyword evidence="1" id="KW-0769">Symport</keyword>
<keyword evidence="1" id="KW-1133">Transmembrane helix</keyword>